<accession>A0A8J5S975</accession>
<dbReference type="Pfam" id="PF05536">
    <property type="entry name" value="Neurochondrin"/>
    <property type="match status" value="1"/>
</dbReference>
<dbReference type="OrthoDB" id="742397at2759"/>
<dbReference type="Proteomes" id="UP000729402">
    <property type="component" value="Unassembled WGS sequence"/>
</dbReference>
<dbReference type="EMBL" id="JAAALK010000283">
    <property type="protein sequence ID" value="KAG8071486.1"/>
    <property type="molecule type" value="Genomic_DNA"/>
</dbReference>
<reference evidence="1" key="2">
    <citation type="submission" date="2021-02" db="EMBL/GenBank/DDBJ databases">
        <authorList>
            <person name="Kimball J.A."/>
            <person name="Haas M.W."/>
            <person name="Macchietto M."/>
            <person name="Kono T."/>
            <person name="Duquette J."/>
            <person name="Shao M."/>
        </authorList>
    </citation>
    <scope>NUCLEOTIDE SEQUENCE</scope>
    <source>
        <tissue evidence="1">Fresh leaf tissue</tissue>
    </source>
</reference>
<gene>
    <name evidence="1" type="ORF">GUJ93_ZPchr0006g40622</name>
</gene>
<sequence>MMAILGENWLSEDYKFPDDQNMMPVDKFVLLVLESARIEVAVLLNELTYLKYEYSKNSQKDDAISQKERNLAILFSLIAVSPQSSL</sequence>
<name>A0A8J5S975_ZIZPA</name>
<organism evidence="1 2">
    <name type="scientific">Zizania palustris</name>
    <name type="common">Northern wild rice</name>
    <dbReference type="NCBI Taxonomy" id="103762"/>
    <lineage>
        <taxon>Eukaryota</taxon>
        <taxon>Viridiplantae</taxon>
        <taxon>Streptophyta</taxon>
        <taxon>Embryophyta</taxon>
        <taxon>Tracheophyta</taxon>
        <taxon>Spermatophyta</taxon>
        <taxon>Magnoliopsida</taxon>
        <taxon>Liliopsida</taxon>
        <taxon>Poales</taxon>
        <taxon>Poaceae</taxon>
        <taxon>BOP clade</taxon>
        <taxon>Oryzoideae</taxon>
        <taxon>Oryzeae</taxon>
        <taxon>Zizaniinae</taxon>
        <taxon>Zizania</taxon>
    </lineage>
</organism>
<comment type="caution">
    <text evidence="1">The sequence shown here is derived from an EMBL/GenBank/DDBJ whole genome shotgun (WGS) entry which is preliminary data.</text>
</comment>
<dbReference type="AlphaFoldDB" id="A0A8J5S975"/>
<dbReference type="InterPro" id="IPR008709">
    <property type="entry name" value="Neurochondrin"/>
</dbReference>
<proteinExistence type="predicted"/>
<dbReference type="PANTHER" id="PTHR13109:SF7">
    <property type="entry name" value="NEUROCHONDRIN"/>
    <property type="match status" value="1"/>
</dbReference>
<evidence type="ECO:0000313" key="1">
    <source>
        <dbReference type="EMBL" id="KAG8071486.1"/>
    </source>
</evidence>
<reference evidence="1" key="1">
    <citation type="journal article" date="2021" name="bioRxiv">
        <title>Whole Genome Assembly and Annotation of Northern Wild Rice, Zizania palustris L., Supports a Whole Genome Duplication in the Zizania Genus.</title>
        <authorList>
            <person name="Haas M."/>
            <person name="Kono T."/>
            <person name="Macchietto M."/>
            <person name="Millas R."/>
            <person name="McGilp L."/>
            <person name="Shao M."/>
            <person name="Duquette J."/>
            <person name="Hirsch C.N."/>
            <person name="Kimball J."/>
        </authorList>
    </citation>
    <scope>NUCLEOTIDE SEQUENCE</scope>
    <source>
        <tissue evidence="1">Fresh leaf tissue</tissue>
    </source>
</reference>
<evidence type="ECO:0000313" key="2">
    <source>
        <dbReference type="Proteomes" id="UP000729402"/>
    </source>
</evidence>
<keyword evidence="2" id="KW-1185">Reference proteome</keyword>
<dbReference type="PANTHER" id="PTHR13109">
    <property type="entry name" value="NEUROCHONDRIN"/>
    <property type="match status" value="1"/>
</dbReference>
<protein>
    <submittedName>
        <fullName evidence="1">Uncharacterized protein</fullName>
    </submittedName>
</protein>